<dbReference type="HOGENOM" id="CLU_024238_0_0_1"/>
<keyword evidence="5" id="KW-1185">Reference proteome</keyword>
<protein>
    <recommendedName>
        <fullName evidence="3">Partial AB-hydrolase lipase domain-containing protein</fullName>
    </recommendedName>
</protein>
<accession>A0A0A1TK46</accession>
<keyword evidence="2" id="KW-1133">Transmembrane helix</keyword>
<dbReference type="EMBL" id="CDHN01000003">
    <property type="protein sequence ID" value="CEJ90167.1"/>
    <property type="molecule type" value="Genomic_DNA"/>
</dbReference>
<dbReference type="PANTHER" id="PTHR11005">
    <property type="entry name" value="LYSOSOMAL ACID LIPASE-RELATED"/>
    <property type="match status" value="1"/>
</dbReference>
<evidence type="ECO:0000256" key="1">
    <source>
        <dbReference type="SAM" id="MobiDB-lite"/>
    </source>
</evidence>
<dbReference type="STRING" id="1531966.A0A0A1TK46"/>
<dbReference type="InterPro" id="IPR029058">
    <property type="entry name" value="AB_hydrolase_fold"/>
</dbReference>
<evidence type="ECO:0000259" key="3">
    <source>
        <dbReference type="Pfam" id="PF04083"/>
    </source>
</evidence>
<organism evidence="4 5">
    <name type="scientific">[Torrubiella] hemipterigena</name>
    <dbReference type="NCBI Taxonomy" id="1531966"/>
    <lineage>
        <taxon>Eukaryota</taxon>
        <taxon>Fungi</taxon>
        <taxon>Dikarya</taxon>
        <taxon>Ascomycota</taxon>
        <taxon>Pezizomycotina</taxon>
        <taxon>Sordariomycetes</taxon>
        <taxon>Hypocreomycetidae</taxon>
        <taxon>Hypocreales</taxon>
        <taxon>Clavicipitaceae</taxon>
        <taxon>Clavicipitaceae incertae sedis</taxon>
        <taxon>'Torrubiella' clade</taxon>
    </lineage>
</organism>
<keyword evidence="2" id="KW-0812">Transmembrane</keyword>
<feature type="domain" description="Partial AB-hydrolase lipase" evidence="3">
    <location>
        <begin position="147"/>
        <end position="206"/>
    </location>
</feature>
<dbReference type="Gene3D" id="3.40.50.1820">
    <property type="entry name" value="alpha/beta hydrolase"/>
    <property type="match status" value="1"/>
</dbReference>
<dbReference type="SUPFAM" id="SSF53474">
    <property type="entry name" value="alpha/beta-Hydrolases"/>
    <property type="match status" value="1"/>
</dbReference>
<reference evidence="4 5" key="1">
    <citation type="journal article" date="2015" name="Genome Announc.">
        <title>Draft Genome Sequence and Gene Annotation of the Entomopathogenic Fungus Verticillium hemipterigenum.</title>
        <authorList>
            <person name="Horn F."/>
            <person name="Habel A."/>
            <person name="Scharf D.H."/>
            <person name="Dworschak J."/>
            <person name="Brakhage A.A."/>
            <person name="Guthke R."/>
            <person name="Hertweck C."/>
            <person name="Linde J."/>
        </authorList>
    </citation>
    <scope>NUCLEOTIDE SEQUENCE [LARGE SCALE GENOMIC DNA]</scope>
</reference>
<evidence type="ECO:0000313" key="4">
    <source>
        <dbReference type="EMBL" id="CEJ90167.1"/>
    </source>
</evidence>
<dbReference type="Proteomes" id="UP000039046">
    <property type="component" value="Unassembled WGS sequence"/>
</dbReference>
<sequence length="532" mass="60621">MSDDIALSAIDAAQTVKKHILSPHPLFPPLPTYPAPATRRSRLRSLFFRATSFVLSLTYLLSIVVASLVTSIPGACRKLFYKVTLRDHRTNRPLYAEQIKRTQDRKRRDSAWHRRASVTSLGEDQEGTAEQFKPTEGGKDPIVCDVGYYARRVGLDVETFKVVTEDGFHLDMQHVVNPNEPPLQKKRMPVLLMHGLLQSSGAFCCNDDASLAFWLAKASFDVWLGNNRCGFVPGHETLHTSDPRMWAWNIRDMGVYDLSALVDRVREATGFEKIGLVCHSQGTTQTFVALAKDQRPELGEKISVFCALAPAVYAGPLLNKIYLKLINLLPPKLYRLIFGMHAFIPSMMTMHSVVPPRLYGWLGYKVFSFLFDWSDNRWDRGLRDRQFQFAPVYVSAEAMRWWLGRDGFARHGCILATKETCQAEEAADAEPKTDGLQSDKRKSAWYDARAPPMAFWVCGRDELVDGRRWLRRLENGREPLVTVIHKTVIEEYEHLDVLWAMDTPTRVFEEVKQVLWRTCPVQDVCVVPEGCE</sequence>
<dbReference type="Pfam" id="PF04083">
    <property type="entry name" value="Abhydro_lipase"/>
    <property type="match status" value="1"/>
</dbReference>
<feature type="transmembrane region" description="Helical" evidence="2">
    <location>
        <begin position="46"/>
        <end position="69"/>
    </location>
</feature>
<dbReference type="GO" id="GO:0006629">
    <property type="term" value="P:lipid metabolic process"/>
    <property type="evidence" value="ECO:0007669"/>
    <property type="project" value="InterPro"/>
</dbReference>
<dbReference type="OrthoDB" id="6130531at2759"/>
<keyword evidence="2" id="KW-0472">Membrane</keyword>
<feature type="region of interest" description="Disordered" evidence="1">
    <location>
        <begin position="105"/>
        <end position="136"/>
    </location>
</feature>
<proteinExistence type="predicted"/>
<gene>
    <name evidence="4" type="ORF">VHEMI05967</name>
</gene>
<evidence type="ECO:0000256" key="2">
    <source>
        <dbReference type="SAM" id="Phobius"/>
    </source>
</evidence>
<dbReference type="AlphaFoldDB" id="A0A0A1TK46"/>
<dbReference type="FunFam" id="3.40.50.1820:FF:000193">
    <property type="entry name" value="Ab-hydrolase associated lipase"/>
    <property type="match status" value="1"/>
</dbReference>
<name>A0A0A1TK46_9HYPO</name>
<evidence type="ECO:0000313" key="5">
    <source>
        <dbReference type="Proteomes" id="UP000039046"/>
    </source>
</evidence>
<dbReference type="InterPro" id="IPR006693">
    <property type="entry name" value="AB_hydrolase_lipase"/>
</dbReference>